<dbReference type="PANTHER" id="PTHR34587">
    <property type="entry name" value="VWFA DOMAIN-CONTAINING PROTEIN"/>
    <property type="match status" value="1"/>
</dbReference>
<organism evidence="1 2">
    <name type="scientific">Blyttiomyces helicus</name>
    <dbReference type="NCBI Taxonomy" id="388810"/>
    <lineage>
        <taxon>Eukaryota</taxon>
        <taxon>Fungi</taxon>
        <taxon>Fungi incertae sedis</taxon>
        <taxon>Chytridiomycota</taxon>
        <taxon>Chytridiomycota incertae sedis</taxon>
        <taxon>Chytridiomycetes</taxon>
        <taxon>Chytridiomycetes incertae sedis</taxon>
        <taxon>Blyttiomyces</taxon>
    </lineage>
</organism>
<feature type="non-terminal residue" evidence="1">
    <location>
        <position position="1"/>
    </location>
</feature>
<accession>A0A4P9WS31</accession>
<dbReference type="PANTHER" id="PTHR34587:SF2">
    <property type="entry name" value="G-PROTEIN COUPLED RECEPTORS FAMILY 1 PROFILE DOMAIN-CONTAINING PROTEIN"/>
    <property type="match status" value="1"/>
</dbReference>
<gene>
    <name evidence="1" type="ORF">BDK51DRAFT_15819</name>
</gene>
<dbReference type="InterPro" id="IPR053216">
    <property type="entry name" value="Appressorial_penetr-assoc"/>
</dbReference>
<name>A0A4P9WS31_9FUNG</name>
<keyword evidence="2" id="KW-1185">Reference proteome</keyword>
<dbReference type="EMBL" id="KZ994118">
    <property type="protein sequence ID" value="RKO93776.1"/>
    <property type="molecule type" value="Genomic_DNA"/>
</dbReference>
<dbReference type="OrthoDB" id="2336871at2759"/>
<reference evidence="2" key="1">
    <citation type="journal article" date="2018" name="Nat. Microbiol.">
        <title>Leveraging single-cell genomics to expand the fungal tree of life.</title>
        <authorList>
            <person name="Ahrendt S.R."/>
            <person name="Quandt C.A."/>
            <person name="Ciobanu D."/>
            <person name="Clum A."/>
            <person name="Salamov A."/>
            <person name="Andreopoulos B."/>
            <person name="Cheng J.F."/>
            <person name="Woyke T."/>
            <person name="Pelin A."/>
            <person name="Henrissat B."/>
            <person name="Reynolds N.K."/>
            <person name="Benny G.L."/>
            <person name="Smith M.E."/>
            <person name="James T.Y."/>
            <person name="Grigoriev I.V."/>
        </authorList>
    </citation>
    <scope>NUCLEOTIDE SEQUENCE [LARGE SCALE GENOMIC DNA]</scope>
</reference>
<dbReference type="Proteomes" id="UP000269721">
    <property type="component" value="Unassembled WGS sequence"/>
</dbReference>
<proteinExistence type="predicted"/>
<evidence type="ECO:0000313" key="2">
    <source>
        <dbReference type="Proteomes" id="UP000269721"/>
    </source>
</evidence>
<dbReference type="AlphaFoldDB" id="A0A4P9WS31"/>
<evidence type="ECO:0000313" key="1">
    <source>
        <dbReference type="EMBL" id="RKO93776.1"/>
    </source>
</evidence>
<sequence length="182" mass="18901">DFCKKSGQLPGNGSQIRSGFCSSTPQGSIPDINHMVSTLITAPANAATVDASKDLTITIDNLNLDTGFFDLAESQYYIVPQTLGQTGNVQGHQHVTVQSLLSTASAPDPKVFAFFKGLNTVAIGGRTLSVTIPGGTITVNGPTRICTITGSDGHAPAIMPVAQRGSQDDCIRVTVVNAKSKA</sequence>
<protein>
    <submittedName>
        <fullName evidence="1">Uncharacterized protein</fullName>
    </submittedName>
</protein>